<dbReference type="GO" id="GO:0016491">
    <property type="term" value="F:oxidoreductase activity"/>
    <property type="evidence" value="ECO:0007669"/>
    <property type="project" value="UniProtKB-KW"/>
</dbReference>
<protein>
    <submittedName>
        <fullName evidence="3">Sarcosine oxidase subunit alpha</fullName>
    </submittedName>
</protein>
<keyword evidence="1" id="KW-0560">Oxidoreductase</keyword>
<dbReference type="InterPro" id="IPR036188">
    <property type="entry name" value="FAD/NAD-bd_sf"/>
</dbReference>
<dbReference type="Gene3D" id="3.50.50.60">
    <property type="entry name" value="FAD/NAD(P)-binding domain"/>
    <property type="match status" value="4"/>
</dbReference>
<dbReference type="OrthoDB" id="9776839at2"/>
<name>A0A0L0QU88_VIRPA</name>
<dbReference type="PRINTS" id="PR00411">
    <property type="entry name" value="PNDRDTASEI"/>
</dbReference>
<dbReference type="Pfam" id="PF07992">
    <property type="entry name" value="Pyr_redox_2"/>
    <property type="match status" value="1"/>
</dbReference>
<dbReference type="PANTHER" id="PTHR42949">
    <property type="entry name" value="ANAEROBIC GLYCEROL-3-PHOSPHATE DEHYDROGENASE SUBUNIT B"/>
    <property type="match status" value="1"/>
</dbReference>
<keyword evidence="4" id="KW-1185">Reference proteome</keyword>
<proteinExistence type="predicted"/>
<dbReference type="InterPro" id="IPR023753">
    <property type="entry name" value="FAD/NAD-binding_dom"/>
</dbReference>
<dbReference type="InterPro" id="IPR051691">
    <property type="entry name" value="Metab_Enz_Cyan_OpOx_G3PDH"/>
</dbReference>
<sequence length="405" mass="44021">MYDIIVIGAGPAGLAAASTAAQEGLHVLVIDEYMKPGGRLLGQLYQEPNGNWWNGLEESAKLNEQAENAGVKIILQTVVYDIERQDSSWTIYTENIVYTSKQLLLATGAAESPVPLPGWTLPGVMSVGAAQVMTNVHRVKPGDKGMVIGVNVLSAAIAMELQLAGIDVVAMALPPLNQLTHQHSRPKEVMEALLHVSHLAPSKLLRIGSKFMTNHFMRQLSIRFYPKSGVSLWGIPIQLRKAVTEIYGTNQVEGVIISTIDTNGNPVLGSEERIACDFVCIAGGLYPLAELAGVANCPFYYVDELGGYVPIHNEKMETPIEGLYVAGNITGIEGAKIAISQGVVAGYSMAIASRKQGLVEKLQDSIKKVHETRKQAAIRFHPKVDIGRNIIHKQWETRQAQMVQL</sequence>
<dbReference type="PANTHER" id="PTHR42949:SF3">
    <property type="entry name" value="ANAEROBIC GLYCEROL-3-PHOSPHATE DEHYDROGENASE SUBUNIT B"/>
    <property type="match status" value="1"/>
</dbReference>
<comment type="caution">
    <text evidence="3">The sequence shown here is derived from an EMBL/GenBank/DDBJ whole genome shotgun (WGS) entry which is preliminary data.</text>
</comment>
<dbReference type="EMBL" id="LGTO01000004">
    <property type="protein sequence ID" value="KNE22067.1"/>
    <property type="molecule type" value="Genomic_DNA"/>
</dbReference>
<dbReference type="AlphaFoldDB" id="A0A0L0QU88"/>
<dbReference type="Proteomes" id="UP000036780">
    <property type="component" value="Unassembled WGS sequence"/>
</dbReference>
<dbReference type="SUPFAM" id="SSF51905">
    <property type="entry name" value="FAD/NAD(P)-binding domain"/>
    <property type="match status" value="1"/>
</dbReference>
<reference evidence="4" key="1">
    <citation type="submission" date="2015-07" db="EMBL/GenBank/DDBJ databases">
        <title>Fjat-10053 dsm26.</title>
        <authorList>
            <person name="Liu B."/>
            <person name="Wang J."/>
            <person name="Zhu Y."/>
            <person name="Liu G."/>
            <person name="Chen Q."/>
            <person name="Chen Z."/>
            <person name="Lan J."/>
            <person name="Che J."/>
            <person name="Ge C."/>
            <person name="Shi H."/>
            <person name="Pan Z."/>
            <person name="Liu X."/>
        </authorList>
    </citation>
    <scope>NUCLEOTIDE SEQUENCE [LARGE SCALE GENOMIC DNA]</scope>
    <source>
        <strain evidence="4">DSM 26</strain>
    </source>
</reference>
<evidence type="ECO:0000259" key="2">
    <source>
        <dbReference type="Pfam" id="PF07992"/>
    </source>
</evidence>
<gene>
    <name evidence="3" type="ORF">AFK71_04515</name>
</gene>
<dbReference type="PATRIC" id="fig|1473.5.peg.3868"/>
<organism evidence="3 4">
    <name type="scientific">Virgibacillus pantothenticus</name>
    <dbReference type="NCBI Taxonomy" id="1473"/>
    <lineage>
        <taxon>Bacteria</taxon>
        <taxon>Bacillati</taxon>
        <taxon>Bacillota</taxon>
        <taxon>Bacilli</taxon>
        <taxon>Bacillales</taxon>
        <taxon>Bacillaceae</taxon>
        <taxon>Virgibacillus</taxon>
    </lineage>
</organism>
<feature type="domain" description="FAD/NAD(P)-binding" evidence="2">
    <location>
        <begin position="2"/>
        <end position="342"/>
    </location>
</feature>
<dbReference type="RefSeq" id="WP_050350351.1">
    <property type="nucleotide sequence ID" value="NZ_CP073011.1"/>
</dbReference>
<accession>A0A0L0QU88</accession>
<dbReference type="PRINTS" id="PR00368">
    <property type="entry name" value="FADPNR"/>
</dbReference>
<evidence type="ECO:0000313" key="3">
    <source>
        <dbReference type="EMBL" id="KNE22067.1"/>
    </source>
</evidence>
<evidence type="ECO:0000256" key="1">
    <source>
        <dbReference type="ARBA" id="ARBA00023002"/>
    </source>
</evidence>
<evidence type="ECO:0000313" key="4">
    <source>
        <dbReference type="Proteomes" id="UP000036780"/>
    </source>
</evidence>
<dbReference type="GeneID" id="66869820"/>